<feature type="region of interest" description="Disordered" evidence="6">
    <location>
        <begin position="91"/>
        <end position="112"/>
    </location>
</feature>
<dbReference type="CDD" id="cd12148">
    <property type="entry name" value="fungal_TF_MHR"/>
    <property type="match status" value="1"/>
</dbReference>
<proteinExistence type="predicted"/>
<dbReference type="EMBL" id="JBAWTH010000088">
    <property type="protein sequence ID" value="KAL2278246.1"/>
    <property type="molecule type" value="Genomic_DNA"/>
</dbReference>
<keyword evidence="3" id="KW-0238">DNA-binding</keyword>
<name>A0ABR4E7C0_9PEZI</name>
<feature type="domain" description="Zn(2)-C6 fungal-type" evidence="7">
    <location>
        <begin position="6"/>
        <end position="38"/>
    </location>
</feature>
<evidence type="ECO:0000256" key="2">
    <source>
        <dbReference type="ARBA" id="ARBA00023015"/>
    </source>
</evidence>
<dbReference type="Gene3D" id="4.10.240.10">
    <property type="entry name" value="Zn(2)-C6 fungal-type DNA-binding domain"/>
    <property type="match status" value="1"/>
</dbReference>
<keyword evidence="4" id="KW-0804">Transcription</keyword>
<dbReference type="Proteomes" id="UP001600888">
    <property type="component" value="Unassembled WGS sequence"/>
</dbReference>
<keyword evidence="2" id="KW-0805">Transcription regulation</keyword>
<dbReference type="Pfam" id="PF00172">
    <property type="entry name" value="Zn_clus"/>
    <property type="match status" value="1"/>
</dbReference>
<dbReference type="CDD" id="cd00067">
    <property type="entry name" value="GAL4"/>
    <property type="match status" value="1"/>
</dbReference>
<dbReference type="PANTHER" id="PTHR46910">
    <property type="entry name" value="TRANSCRIPTION FACTOR PDR1"/>
    <property type="match status" value="1"/>
</dbReference>
<comment type="subcellular location">
    <subcellularLocation>
        <location evidence="1">Nucleus</location>
    </subcellularLocation>
</comment>
<evidence type="ECO:0000256" key="3">
    <source>
        <dbReference type="ARBA" id="ARBA00023125"/>
    </source>
</evidence>
<keyword evidence="5" id="KW-0539">Nucleus</keyword>
<accession>A0ABR4E7C0</accession>
<evidence type="ECO:0000256" key="6">
    <source>
        <dbReference type="SAM" id="MobiDB-lite"/>
    </source>
</evidence>
<dbReference type="InterPro" id="IPR036864">
    <property type="entry name" value="Zn2-C6_fun-type_DNA-bd_sf"/>
</dbReference>
<evidence type="ECO:0000256" key="5">
    <source>
        <dbReference type="ARBA" id="ARBA00023242"/>
    </source>
</evidence>
<keyword evidence="9" id="KW-1185">Reference proteome</keyword>
<dbReference type="SUPFAM" id="SSF57701">
    <property type="entry name" value="Zn2/Cys6 DNA-binding domain"/>
    <property type="match status" value="1"/>
</dbReference>
<reference evidence="8 9" key="1">
    <citation type="submission" date="2024-03" db="EMBL/GenBank/DDBJ databases">
        <title>A high-quality draft genome sequence of Diaporthe vaccinii, a causative agent of upright dieback and viscid rot disease in cranberry plants.</title>
        <authorList>
            <person name="Sarrasin M."/>
            <person name="Lang B.F."/>
            <person name="Burger G."/>
        </authorList>
    </citation>
    <scope>NUCLEOTIDE SEQUENCE [LARGE SCALE GENOMIC DNA]</scope>
    <source>
        <strain evidence="8 9">IS7</strain>
    </source>
</reference>
<protein>
    <recommendedName>
        <fullName evidence="7">Zn(2)-C6 fungal-type domain-containing protein</fullName>
    </recommendedName>
</protein>
<evidence type="ECO:0000256" key="4">
    <source>
        <dbReference type="ARBA" id="ARBA00023163"/>
    </source>
</evidence>
<dbReference type="PROSITE" id="PS50048">
    <property type="entry name" value="ZN2_CY6_FUNGAL_2"/>
    <property type="match status" value="1"/>
</dbReference>
<sequence length="348" mass="38221">MPQKRACDVCYRRKIECAITVPGTPCNWCQHHSLECTFVRKRPARKQRKRAQSNDVHDLARRVAELEDALPQPVASDASSNTASPLLAALSGRTAASRSPARDQLTPQTVGSQVTPPCNVAVSPGPLHSATKYLGPHWFFNGVPIFSDEGQQWVSSQTGQQVKWSEFRIPIYRPTSLSVLHLDESGSGLLDLIDQSTAKRVLEPFFSTYAPRVFPVIDHVLFETTLDTAYEIHDDPLSSPTHIAARACVLAALSIAGRMKILGASPSPLDPEESAIKAQRLLSLIPGYISLDTLVTVLILQTQCSLSGNWEDASFYHSIACRTKLSGRLSAMLRLLPLRSYSTCSYIP</sequence>
<gene>
    <name evidence="8" type="ORF">FJTKL_14522</name>
</gene>
<comment type="caution">
    <text evidence="8">The sequence shown here is derived from an EMBL/GenBank/DDBJ whole genome shotgun (WGS) entry which is preliminary data.</text>
</comment>
<dbReference type="PANTHER" id="PTHR46910:SF37">
    <property type="entry name" value="ZN(II)2CYS6 TRANSCRIPTION FACTOR (EUROFUNG)"/>
    <property type="match status" value="1"/>
</dbReference>
<evidence type="ECO:0000313" key="8">
    <source>
        <dbReference type="EMBL" id="KAL2278246.1"/>
    </source>
</evidence>
<evidence type="ECO:0000259" key="7">
    <source>
        <dbReference type="PROSITE" id="PS50048"/>
    </source>
</evidence>
<evidence type="ECO:0000256" key="1">
    <source>
        <dbReference type="ARBA" id="ARBA00004123"/>
    </source>
</evidence>
<organism evidence="8 9">
    <name type="scientific">Diaporthe vaccinii</name>
    <dbReference type="NCBI Taxonomy" id="105482"/>
    <lineage>
        <taxon>Eukaryota</taxon>
        <taxon>Fungi</taxon>
        <taxon>Dikarya</taxon>
        <taxon>Ascomycota</taxon>
        <taxon>Pezizomycotina</taxon>
        <taxon>Sordariomycetes</taxon>
        <taxon>Sordariomycetidae</taxon>
        <taxon>Diaporthales</taxon>
        <taxon>Diaporthaceae</taxon>
        <taxon>Diaporthe</taxon>
        <taxon>Diaporthe eres species complex</taxon>
    </lineage>
</organism>
<dbReference type="InterPro" id="IPR001138">
    <property type="entry name" value="Zn2Cys6_DnaBD"/>
</dbReference>
<evidence type="ECO:0000313" key="9">
    <source>
        <dbReference type="Proteomes" id="UP001600888"/>
    </source>
</evidence>
<dbReference type="InterPro" id="IPR050987">
    <property type="entry name" value="AtrR-like"/>
</dbReference>